<dbReference type="Gene3D" id="3.30.70.2970">
    <property type="entry name" value="Protein of unknown function (DUF541), domain 2"/>
    <property type="match status" value="1"/>
</dbReference>
<dbReference type="RefSeq" id="WP_066619877.1">
    <property type="nucleotide sequence ID" value="NZ_JBHSYQ010000003.1"/>
</dbReference>
<evidence type="ECO:0000256" key="1">
    <source>
        <dbReference type="SAM" id="SignalP"/>
    </source>
</evidence>
<organism evidence="2 3">
    <name type="scientific">Rufibacter roseus</name>
    <dbReference type="NCBI Taxonomy" id="1567108"/>
    <lineage>
        <taxon>Bacteria</taxon>
        <taxon>Pseudomonadati</taxon>
        <taxon>Bacteroidota</taxon>
        <taxon>Cytophagia</taxon>
        <taxon>Cytophagales</taxon>
        <taxon>Hymenobacteraceae</taxon>
        <taxon>Rufibacter</taxon>
    </lineage>
</organism>
<proteinExistence type="predicted"/>
<keyword evidence="1" id="KW-0732">Signal</keyword>
<comment type="caution">
    <text evidence="2">The sequence shown here is derived from an EMBL/GenBank/DDBJ whole genome shotgun (WGS) entry which is preliminary data.</text>
</comment>
<dbReference type="PANTHER" id="PTHR34387:SF1">
    <property type="entry name" value="PERIPLASMIC IMMUNOGENIC PROTEIN"/>
    <property type="match status" value="1"/>
</dbReference>
<dbReference type="Gene3D" id="3.30.110.170">
    <property type="entry name" value="Protein of unknown function (DUF541), domain 1"/>
    <property type="match status" value="1"/>
</dbReference>
<sequence length="234" mass="25294">MKTLLSFVAASIFSLATVTAFAQQAPLPPLVSVSGQGEVKVVPDQVTFIVGVEVRERTLEEARKIADQRTSALLSALKKSGIDEKNIQTAYVSFQPIYNGEYGQTTPQFYMATRTISVVLNKIDRYDEVMANLYKAGANRVDGVSYQSSQLSKHQEEARKKAVQNARQKAQTLASEAGAKVGRVYNITEGGTNSPSPVMMKMARESMAMGAGEPTLAAGQIVVSAHVEVSFVLE</sequence>
<dbReference type="InterPro" id="IPR007497">
    <property type="entry name" value="SIMPL/DUF541"/>
</dbReference>
<feature type="chain" id="PRO_5047265376" evidence="1">
    <location>
        <begin position="23"/>
        <end position="234"/>
    </location>
</feature>
<dbReference type="InterPro" id="IPR052022">
    <property type="entry name" value="26kDa_periplasmic_antigen"/>
</dbReference>
<gene>
    <name evidence="2" type="ORF">ACFQHR_01400</name>
</gene>
<accession>A0ABW2DHT6</accession>
<keyword evidence="3" id="KW-1185">Reference proteome</keyword>
<dbReference type="Pfam" id="PF04402">
    <property type="entry name" value="SIMPL"/>
    <property type="match status" value="1"/>
</dbReference>
<dbReference type="PANTHER" id="PTHR34387">
    <property type="entry name" value="SLR1258 PROTEIN"/>
    <property type="match status" value="1"/>
</dbReference>
<evidence type="ECO:0000313" key="2">
    <source>
        <dbReference type="EMBL" id="MFC6996254.1"/>
    </source>
</evidence>
<evidence type="ECO:0000313" key="3">
    <source>
        <dbReference type="Proteomes" id="UP001596405"/>
    </source>
</evidence>
<feature type="signal peptide" evidence="1">
    <location>
        <begin position="1"/>
        <end position="22"/>
    </location>
</feature>
<name>A0ABW2DHT6_9BACT</name>
<reference evidence="3" key="1">
    <citation type="journal article" date="2019" name="Int. J. Syst. Evol. Microbiol.">
        <title>The Global Catalogue of Microorganisms (GCM) 10K type strain sequencing project: providing services to taxonomists for standard genome sequencing and annotation.</title>
        <authorList>
            <consortium name="The Broad Institute Genomics Platform"/>
            <consortium name="The Broad Institute Genome Sequencing Center for Infectious Disease"/>
            <person name="Wu L."/>
            <person name="Ma J."/>
        </authorList>
    </citation>
    <scope>NUCLEOTIDE SEQUENCE [LARGE SCALE GENOMIC DNA]</scope>
    <source>
        <strain evidence="3">CGMCC 4.7393</strain>
    </source>
</reference>
<dbReference type="Proteomes" id="UP001596405">
    <property type="component" value="Unassembled WGS sequence"/>
</dbReference>
<protein>
    <submittedName>
        <fullName evidence="2">SIMPL domain-containing protein</fullName>
    </submittedName>
</protein>
<dbReference type="EMBL" id="JBHSYQ010000003">
    <property type="protein sequence ID" value="MFC6996254.1"/>
    <property type="molecule type" value="Genomic_DNA"/>
</dbReference>